<protein>
    <submittedName>
        <fullName evidence="2">Uncharacterized protein</fullName>
    </submittedName>
</protein>
<feature type="region of interest" description="Disordered" evidence="1">
    <location>
        <begin position="16"/>
        <end position="44"/>
    </location>
</feature>
<proteinExistence type="predicted"/>
<dbReference type="Proteomes" id="UP000198432">
    <property type="component" value="Unassembled WGS sequence"/>
</dbReference>
<accession>A0A239JIC1</accession>
<evidence type="ECO:0000256" key="1">
    <source>
        <dbReference type="SAM" id="MobiDB-lite"/>
    </source>
</evidence>
<feature type="compositionally biased region" description="Acidic residues" evidence="1">
    <location>
        <begin position="18"/>
        <end position="44"/>
    </location>
</feature>
<organism evidence="2 3">
    <name type="scientific">Pontibacter ummariensis</name>
    <dbReference type="NCBI Taxonomy" id="1610492"/>
    <lineage>
        <taxon>Bacteria</taxon>
        <taxon>Pseudomonadati</taxon>
        <taxon>Bacteroidota</taxon>
        <taxon>Cytophagia</taxon>
        <taxon>Cytophagales</taxon>
        <taxon>Hymenobacteraceae</taxon>
        <taxon>Pontibacter</taxon>
    </lineage>
</organism>
<dbReference type="EMBL" id="FZOQ01000022">
    <property type="protein sequence ID" value="SNT05559.1"/>
    <property type="molecule type" value="Genomic_DNA"/>
</dbReference>
<sequence>MLMAVGALNFASCASTNDDIEESTEEIEDEAEEIGEEIEEEVDR</sequence>
<name>A0A239JIC1_9BACT</name>
<gene>
    <name evidence="2" type="ORF">SAMN06296052_12219</name>
</gene>
<keyword evidence="3" id="KW-1185">Reference proteome</keyword>
<evidence type="ECO:0000313" key="3">
    <source>
        <dbReference type="Proteomes" id="UP000198432"/>
    </source>
</evidence>
<dbReference type="AlphaFoldDB" id="A0A239JIC1"/>
<evidence type="ECO:0000313" key="2">
    <source>
        <dbReference type="EMBL" id="SNT05559.1"/>
    </source>
</evidence>
<reference evidence="3" key="1">
    <citation type="submission" date="2017-06" db="EMBL/GenBank/DDBJ databases">
        <authorList>
            <person name="Varghese N."/>
            <person name="Submissions S."/>
        </authorList>
    </citation>
    <scope>NUCLEOTIDE SEQUENCE [LARGE SCALE GENOMIC DNA]</scope>
    <source>
        <strain evidence="3">NKM1</strain>
    </source>
</reference>